<name>A0A1R2C9F9_9CILI</name>
<keyword evidence="2" id="KW-0812">Transmembrane</keyword>
<keyword evidence="4" id="KW-1185">Reference proteome</keyword>
<organism evidence="3 4">
    <name type="scientific">Stentor coeruleus</name>
    <dbReference type="NCBI Taxonomy" id="5963"/>
    <lineage>
        <taxon>Eukaryota</taxon>
        <taxon>Sar</taxon>
        <taxon>Alveolata</taxon>
        <taxon>Ciliophora</taxon>
        <taxon>Postciliodesmatophora</taxon>
        <taxon>Heterotrichea</taxon>
        <taxon>Heterotrichida</taxon>
        <taxon>Stentoridae</taxon>
        <taxon>Stentor</taxon>
    </lineage>
</organism>
<evidence type="ECO:0000256" key="1">
    <source>
        <dbReference type="SAM" id="Coils"/>
    </source>
</evidence>
<sequence length="161" mass="19185">MLLEAQSLVQKENYQILELKNKSASDLNNEEQDFLKVQNQTLKAEIEELKNELLIKSRDHLFFLETFHSKVAEFEGDINYYCKIIPGLENDILEKKQRIRMKQEFLEKIQKRNKELFSIDNRNTIRGRPLNFQIPFVVLFFILIVIVFTKVYMSNAEKVIK</sequence>
<protein>
    <submittedName>
        <fullName evidence="3">Uncharacterized protein</fullName>
    </submittedName>
</protein>
<dbReference type="EMBL" id="MPUH01000230">
    <property type="protein sequence ID" value="OMJ85637.1"/>
    <property type="molecule type" value="Genomic_DNA"/>
</dbReference>
<feature type="coiled-coil region" evidence="1">
    <location>
        <begin position="32"/>
        <end position="59"/>
    </location>
</feature>
<evidence type="ECO:0000313" key="4">
    <source>
        <dbReference type="Proteomes" id="UP000187209"/>
    </source>
</evidence>
<proteinExistence type="predicted"/>
<keyword evidence="2" id="KW-1133">Transmembrane helix</keyword>
<comment type="caution">
    <text evidence="3">The sequence shown here is derived from an EMBL/GenBank/DDBJ whole genome shotgun (WGS) entry which is preliminary data.</text>
</comment>
<keyword evidence="2" id="KW-0472">Membrane</keyword>
<keyword evidence="1" id="KW-0175">Coiled coil</keyword>
<feature type="transmembrane region" description="Helical" evidence="2">
    <location>
        <begin position="132"/>
        <end position="153"/>
    </location>
</feature>
<dbReference type="Proteomes" id="UP000187209">
    <property type="component" value="Unassembled WGS sequence"/>
</dbReference>
<evidence type="ECO:0000313" key="3">
    <source>
        <dbReference type="EMBL" id="OMJ85637.1"/>
    </source>
</evidence>
<evidence type="ECO:0000256" key="2">
    <source>
        <dbReference type="SAM" id="Phobius"/>
    </source>
</evidence>
<accession>A0A1R2C9F9</accession>
<reference evidence="3 4" key="1">
    <citation type="submission" date="2016-11" db="EMBL/GenBank/DDBJ databases">
        <title>The macronuclear genome of Stentor coeruleus: a giant cell with tiny introns.</title>
        <authorList>
            <person name="Slabodnick M."/>
            <person name="Ruby J.G."/>
            <person name="Reiff S.B."/>
            <person name="Swart E.C."/>
            <person name="Gosai S."/>
            <person name="Prabakaran S."/>
            <person name="Witkowska E."/>
            <person name="Larue G.E."/>
            <person name="Fisher S."/>
            <person name="Freeman R.M."/>
            <person name="Gunawardena J."/>
            <person name="Chu W."/>
            <person name="Stover N.A."/>
            <person name="Gregory B.D."/>
            <person name="Nowacki M."/>
            <person name="Derisi J."/>
            <person name="Roy S.W."/>
            <person name="Marshall W.F."/>
            <person name="Sood P."/>
        </authorList>
    </citation>
    <scope>NUCLEOTIDE SEQUENCE [LARGE SCALE GENOMIC DNA]</scope>
    <source>
        <strain evidence="3">WM001</strain>
    </source>
</reference>
<dbReference type="AlphaFoldDB" id="A0A1R2C9F9"/>
<gene>
    <name evidence="3" type="ORF">SteCoe_12983</name>
</gene>